<dbReference type="InterPro" id="IPR000914">
    <property type="entry name" value="SBP_5_dom"/>
</dbReference>
<accession>A0ABQ4JLZ5</accession>
<dbReference type="Pfam" id="PF00496">
    <property type="entry name" value="SBP_bac_5"/>
    <property type="match status" value="1"/>
</dbReference>
<dbReference type="Gene3D" id="3.40.190.10">
    <property type="entry name" value="Periplasmic binding protein-like II"/>
    <property type="match status" value="2"/>
</dbReference>
<sequence>MSTLKVLANHEMLSLQPNESFADSSAATPVLKLTCPGLLDLDASGKIVPSIAHSWSASPEWDDFRFQVHRDLSFSDGQAATTEAIADSIRRSLDPRRNSLHARDLAGIKTVRAVSAQEVQICTDGPAPTLPWYLAWRHYVVADTELQPTGLGPYQLVEWIRGDSVRLRRNPAYRLGPMPHFENIHVEFAPTSEVRRERALTGEFDFIETLPPALVSDEQFKRHYEVIPVASGSRTILTYNARKNWLGSAQQRRHVARMVDVDQLQHRVLGEAADHTGTPKNFSDRTPAPVGGVTNTGPIRLAAPNISPVQEAAHEIARQLEAHGLAVSVALYDDPPWWPLVYPGLSSPGWDLAIQSMPARPHPAVTLRREYCSDGPFNATGIQNSTLDELALSLDARAGGPEADEIYRQAMAIADEACMYTELYRSHYSIAVSKRIKGATPHSMNFWNVATLYT</sequence>
<evidence type="ECO:0000313" key="3">
    <source>
        <dbReference type="Proteomes" id="UP000653076"/>
    </source>
</evidence>
<dbReference type="InterPro" id="IPR030678">
    <property type="entry name" value="Peptide/Ni-bd"/>
</dbReference>
<keyword evidence="3" id="KW-1185">Reference proteome</keyword>
<evidence type="ECO:0000259" key="1">
    <source>
        <dbReference type="Pfam" id="PF00496"/>
    </source>
</evidence>
<evidence type="ECO:0000313" key="2">
    <source>
        <dbReference type="EMBL" id="GIJ30532.1"/>
    </source>
</evidence>
<name>A0ABQ4JLZ5_9ACTN</name>
<dbReference type="Gene3D" id="3.10.105.10">
    <property type="entry name" value="Dipeptide-binding Protein, Domain 3"/>
    <property type="match status" value="2"/>
</dbReference>
<dbReference type="EMBL" id="BOPC01000118">
    <property type="protein sequence ID" value="GIJ30532.1"/>
    <property type="molecule type" value="Genomic_DNA"/>
</dbReference>
<reference evidence="2 3" key="1">
    <citation type="submission" date="2021-01" db="EMBL/GenBank/DDBJ databases">
        <title>Whole genome shotgun sequence of Verrucosispora qiuiae NBRC 106684.</title>
        <authorList>
            <person name="Komaki H."/>
            <person name="Tamura T."/>
        </authorList>
    </citation>
    <scope>NUCLEOTIDE SEQUENCE [LARGE SCALE GENOMIC DNA]</scope>
    <source>
        <strain evidence="2 3">NBRC 106684</strain>
    </source>
</reference>
<gene>
    <name evidence="2" type="ORF">Vqi01_56940</name>
</gene>
<dbReference type="RefSeq" id="WP_204038233.1">
    <property type="nucleotide sequence ID" value="NZ_BOPC01000118.1"/>
</dbReference>
<dbReference type="Gene3D" id="3.90.76.10">
    <property type="entry name" value="Dipeptide-binding Protein, Domain 1"/>
    <property type="match status" value="1"/>
</dbReference>
<dbReference type="CDD" id="cd00995">
    <property type="entry name" value="PBP2_NikA_DppA_OppA_like"/>
    <property type="match status" value="1"/>
</dbReference>
<proteinExistence type="predicted"/>
<feature type="domain" description="Solute-binding protein family 5" evidence="1">
    <location>
        <begin position="46"/>
        <end position="279"/>
    </location>
</feature>
<protein>
    <recommendedName>
        <fullName evidence="1">Solute-binding protein family 5 domain-containing protein</fullName>
    </recommendedName>
</protein>
<dbReference type="PANTHER" id="PTHR30290">
    <property type="entry name" value="PERIPLASMIC BINDING COMPONENT OF ABC TRANSPORTER"/>
    <property type="match status" value="1"/>
</dbReference>
<dbReference type="PIRSF" id="PIRSF002741">
    <property type="entry name" value="MppA"/>
    <property type="match status" value="1"/>
</dbReference>
<comment type="caution">
    <text evidence="2">The sequence shown here is derived from an EMBL/GenBank/DDBJ whole genome shotgun (WGS) entry which is preliminary data.</text>
</comment>
<dbReference type="InterPro" id="IPR039424">
    <property type="entry name" value="SBP_5"/>
</dbReference>
<organism evidence="2 3">
    <name type="scientific">Micromonospora qiuiae</name>
    <dbReference type="NCBI Taxonomy" id="502268"/>
    <lineage>
        <taxon>Bacteria</taxon>
        <taxon>Bacillati</taxon>
        <taxon>Actinomycetota</taxon>
        <taxon>Actinomycetes</taxon>
        <taxon>Micromonosporales</taxon>
        <taxon>Micromonosporaceae</taxon>
        <taxon>Micromonospora</taxon>
    </lineage>
</organism>
<dbReference type="Proteomes" id="UP000653076">
    <property type="component" value="Unassembled WGS sequence"/>
</dbReference>
<dbReference type="SUPFAM" id="SSF53850">
    <property type="entry name" value="Periplasmic binding protein-like II"/>
    <property type="match status" value="1"/>
</dbReference>